<gene>
    <name evidence="1" type="ORF">CRECT_2061</name>
</gene>
<evidence type="ECO:0000313" key="2">
    <source>
        <dbReference type="Proteomes" id="UP000502377"/>
    </source>
</evidence>
<dbReference type="AlphaFoldDB" id="A0A6G5QPZ8"/>
<evidence type="ECO:0000313" key="1">
    <source>
        <dbReference type="EMBL" id="QCD47664.1"/>
    </source>
</evidence>
<dbReference type="RefSeq" id="WP_002943998.1">
    <property type="nucleotide sequence ID" value="NZ_CAURIV010000006.1"/>
</dbReference>
<dbReference type="Pfam" id="PF02620">
    <property type="entry name" value="YceD"/>
    <property type="match status" value="1"/>
</dbReference>
<dbReference type="InterPro" id="IPR003772">
    <property type="entry name" value="YceD"/>
</dbReference>
<reference evidence="1 2" key="1">
    <citation type="submission" date="2016-07" db="EMBL/GenBank/DDBJ databases">
        <title>Comparative genomics of the Campylobacter concisus group.</title>
        <authorList>
            <person name="Miller W.G."/>
            <person name="Yee E."/>
            <person name="Chapman M.H."/>
            <person name="Huynh S."/>
            <person name="Bono J.L."/>
            <person name="On S.L.W."/>
            <person name="StLeger J."/>
            <person name="Foster G."/>
            <person name="Parker C.T."/>
        </authorList>
    </citation>
    <scope>NUCLEOTIDE SEQUENCE [LARGE SCALE GENOMIC DNA]</scope>
    <source>
        <strain evidence="1 2">ATCC 33238</strain>
    </source>
</reference>
<dbReference type="KEGG" id="crx:CRECT_2061"/>
<dbReference type="Proteomes" id="UP000502377">
    <property type="component" value="Chromosome"/>
</dbReference>
<accession>A0A6G5QPZ8</accession>
<dbReference type="EMBL" id="CP012543">
    <property type="protein sequence ID" value="QCD47664.1"/>
    <property type="molecule type" value="Genomic_DNA"/>
</dbReference>
<organism evidence="1 2">
    <name type="scientific">Campylobacter rectus</name>
    <name type="common">Wolinella recta</name>
    <dbReference type="NCBI Taxonomy" id="203"/>
    <lineage>
        <taxon>Bacteria</taxon>
        <taxon>Pseudomonadati</taxon>
        <taxon>Campylobacterota</taxon>
        <taxon>Epsilonproteobacteria</taxon>
        <taxon>Campylobacterales</taxon>
        <taxon>Campylobacteraceae</taxon>
        <taxon>Campylobacter</taxon>
    </lineage>
</organism>
<protein>
    <submittedName>
        <fullName evidence="1">Uncharacterized protein</fullName>
    </submittedName>
</protein>
<proteinExistence type="predicted"/>
<name>A0A6G5QPZ8_CAMRE</name>
<sequence length="118" mass="13352">MKISFAKIANNQMPFELGLDGVNFNGELKRISQNLVSCKGKIAGKIAHNCDRCGEDINLKLDEDVNLILSDGIYKDKEENLDDAVEFFDGFVNLEEVLTSEIEAFKSDYFYCEKCKNL</sequence>